<keyword evidence="3" id="KW-1185">Reference proteome</keyword>
<proteinExistence type="predicted"/>
<dbReference type="InterPro" id="IPR011009">
    <property type="entry name" value="Kinase-like_dom_sf"/>
</dbReference>
<dbReference type="EMBL" id="JASNQZ010000004">
    <property type="protein sequence ID" value="KAL0958432.1"/>
    <property type="molecule type" value="Genomic_DNA"/>
</dbReference>
<gene>
    <name evidence="2" type="ORF">HGRIS_000574</name>
</gene>
<comment type="caution">
    <text evidence="2">The sequence shown here is derived from an EMBL/GenBank/DDBJ whole genome shotgun (WGS) entry which is preliminary data.</text>
</comment>
<protein>
    <recommendedName>
        <fullName evidence="1">Aminoglycoside phosphotransferase domain-containing protein</fullName>
    </recommendedName>
</protein>
<evidence type="ECO:0000259" key="1">
    <source>
        <dbReference type="Pfam" id="PF01636"/>
    </source>
</evidence>
<dbReference type="PANTHER" id="PTHR21310">
    <property type="entry name" value="AMINOGLYCOSIDE PHOSPHOTRANSFERASE-RELATED-RELATED"/>
    <property type="match status" value="1"/>
</dbReference>
<dbReference type="PANTHER" id="PTHR21310:SF15">
    <property type="entry name" value="AMINOGLYCOSIDE PHOSPHOTRANSFERASE DOMAIN-CONTAINING PROTEIN"/>
    <property type="match status" value="1"/>
</dbReference>
<evidence type="ECO:0000313" key="3">
    <source>
        <dbReference type="Proteomes" id="UP001556367"/>
    </source>
</evidence>
<organism evidence="2 3">
    <name type="scientific">Hohenbuehelia grisea</name>
    <dbReference type="NCBI Taxonomy" id="104357"/>
    <lineage>
        <taxon>Eukaryota</taxon>
        <taxon>Fungi</taxon>
        <taxon>Dikarya</taxon>
        <taxon>Basidiomycota</taxon>
        <taxon>Agaricomycotina</taxon>
        <taxon>Agaricomycetes</taxon>
        <taxon>Agaricomycetidae</taxon>
        <taxon>Agaricales</taxon>
        <taxon>Pleurotineae</taxon>
        <taxon>Pleurotaceae</taxon>
        <taxon>Hohenbuehelia</taxon>
    </lineage>
</organism>
<dbReference type="InterPro" id="IPR002575">
    <property type="entry name" value="Aminoglycoside_PTrfase"/>
</dbReference>
<dbReference type="SUPFAM" id="SSF56112">
    <property type="entry name" value="Protein kinase-like (PK-like)"/>
    <property type="match status" value="1"/>
</dbReference>
<evidence type="ECO:0000313" key="2">
    <source>
        <dbReference type="EMBL" id="KAL0958432.1"/>
    </source>
</evidence>
<reference evidence="3" key="1">
    <citation type="submission" date="2024-06" db="EMBL/GenBank/DDBJ databases">
        <title>Multi-omics analyses provide insights into the biosynthesis of the anticancer antibiotic pleurotin in Hohenbuehelia grisea.</title>
        <authorList>
            <person name="Weaver J.A."/>
            <person name="Alberti F."/>
        </authorList>
    </citation>
    <scope>NUCLEOTIDE SEQUENCE [LARGE SCALE GENOMIC DNA]</scope>
    <source>
        <strain evidence="3">T-177</strain>
    </source>
</reference>
<dbReference type="Proteomes" id="UP001556367">
    <property type="component" value="Unassembled WGS sequence"/>
</dbReference>
<name>A0ABR3JSC8_9AGAR</name>
<dbReference type="Gene3D" id="3.90.1200.10">
    <property type="match status" value="1"/>
</dbReference>
<accession>A0ABR3JSC8</accession>
<dbReference type="InterPro" id="IPR051678">
    <property type="entry name" value="AGP_Transferase"/>
</dbReference>
<dbReference type="Gene3D" id="3.30.200.20">
    <property type="entry name" value="Phosphorylase Kinase, domain 1"/>
    <property type="match status" value="1"/>
</dbReference>
<sequence length="429" mass="48969">MSADSLEPEDILWEQTNPDLGAYRAIIEGHFGSPCTKQEPLEPGAYSRVFLYTMQDGLKIVGKVVLPARRTIKTEAEVAAMDTMRAHTSIPIPKVHLYCSTPDNPVGAEWIVMDYVPGQRLADCWDELGYEKKTKTAKDLARVMAEMFVFTSSHCGSLLRDLSLADDQRSRRYHHVTPDHPSSPAEEYKEVLDGSYLLGPVNDVAFLTLTNIISTSSCGPFSTERELLEAVAYRNELLNGASSLDRLDRWPLERMFELYDIFRSLYQDHVPTFTFAHGDLSGANILVDPRSGTITGVIDWEMAGFRPRWLGATPRTWFNDDPCRFVVEDSMDGPDGYDEDSEADAELRNIFLAELQALSPELLRHNREGVELRAFFYNLCHEFPSNTTAWIIKYEKYHWDTIARGPFPFDLRQWRVDLLDLFEKIHREA</sequence>
<dbReference type="Pfam" id="PF01636">
    <property type="entry name" value="APH"/>
    <property type="match status" value="1"/>
</dbReference>
<feature type="domain" description="Aminoglycoside phosphotransferase" evidence="1">
    <location>
        <begin position="39"/>
        <end position="309"/>
    </location>
</feature>